<organism evidence="1">
    <name type="scientific">Gymnodinialimonas phycosphaerae</name>
    <dbReference type="NCBI Taxonomy" id="2841589"/>
    <lineage>
        <taxon>Bacteria</taxon>
        <taxon>Pseudomonadati</taxon>
        <taxon>Pseudomonadota</taxon>
        <taxon>Alphaproteobacteria</taxon>
        <taxon>Rhodobacterales</taxon>
        <taxon>Paracoccaceae</taxon>
        <taxon>Gymnodinialimonas</taxon>
    </lineage>
</organism>
<dbReference type="Pfam" id="PF09898">
    <property type="entry name" value="DUF2125"/>
    <property type="match status" value="1"/>
</dbReference>
<sequence length="338" mass="36691">MKRLLIWIFGVGALGGIAWGGGAMVSETAATRWLDDRQADGWVAEVSDISVSGFPLQFVTELQNLELADPETGLAWSVASLEFRQDVLRLDRIEARWPAVQVIASPYERLNVSELGAEGLHLQAALDVQPTNRFALDALHVDTGPLQVSSSDGWQTQWEQGSLILTRVADTETTYDIMALATAMTPPEAWRTRLDPAGVLPAIMERAEVQVTATFDAPWDMDAIEVARPQFTALQIDEVSMRWGDMLFRATGTLDVTAGGVPEGELAVRAENWRAMVDLASNAGVVPERLRGTAEAMLEVLAGLSGSEENIDATLSFSNGRVFIGPLPIGHAPSLRLR</sequence>
<accession>A0A975TUW3</accession>
<dbReference type="EMBL" id="JAIMBW010000001">
    <property type="protein sequence ID" value="MBY4895081.1"/>
    <property type="molecule type" value="Genomic_DNA"/>
</dbReference>
<name>A0A975TUW3_9RHOB</name>
<evidence type="ECO:0000313" key="2">
    <source>
        <dbReference type="Proteomes" id="UP000693972"/>
    </source>
</evidence>
<keyword evidence="2" id="KW-1185">Reference proteome</keyword>
<dbReference type="Proteomes" id="UP000693972">
    <property type="component" value="Unassembled WGS sequence"/>
</dbReference>
<reference evidence="1 2" key="1">
    <citation type="submission" date="2021-07" db="EMBL/GenBank/DDBJ databases">
        <title>Karlodiniumbacter phycospheric gen. nov., sp. nov., a phycosphere bacterium isolated from karlodinium veneficum.</title>
        <authorList>
            <person name="Peng Y."/>
            <person name="Jiang L."/>
            <person name="Lee J."/>
        </authorList>
    </citation>
    <scope>NUCLEOTIDE SEQUENCE</scope>
    <source>
        <strain evidence="1 2">N5</strain>
    </source>
</reference>
<dbReference type="EMBL" id="CP078073">
    <property type="protein sequence ID" value="QXL87686.1"/>
    <property type="molecule type" value="Genomic_DNA"/>
</dbReference>
<evidence type="ECO:0000313" key="1">
    <source>
        <dbReference type="EMBL" id="QXL87686.1"/>
    </source>
</evidence>
<gene>
    <name evidence="1" type="ORF">KUL25_20160</name>
</gene>
<protein>
    <submittedName>
        <fullName evidence="1">DUF2125 domain-containing protein</fullName>
    </submittedName>
</protein>
<dbReference type="AlphaFoldDB" id="A0A975TUW3"/>
<dbReference type="InterPro" id="IPR018666">
    <property type="entry name" value="DUF2125"/>
</dbReference>
<proteinExistence type="predicted"/>
<dbReference type="RefSeq" id="WP_257894541.1">
    <property type="nucleotide sequence ID" value="NZ_JAIMBW010000001.1"/>
</dbReference>